<dbReference type="CDD" id="cd07710">
    <property type="entry name" value="arylsulfatase_Sdsa1-like_MBL-fold"/>
    <property type="match status" value="1"/>
</dbReference>
<comment type="similarity">
    <text evidence="4">Belongs to the metallo-beta-lactamase superfamily. Type III sulfatase family.</text>
</comment>
<reference evidence="7 8" key="1">
    <citation type="submission" date="2016-10" db="EMBL/GenBank/DDBJ databases">
        <authorList>
            <person name="de Groot N.N."/>
        </authorList>
    </citation>
    <scope>NUCLEOTIDE SEQUENCE [LARGE SCALE GENOMIC DNA]</scope>
    <source>
        <strain evidence="7 8">JCM 19513</strain>
    </source>
</reference>
<sequence>MLRRLCLFTTLLAIAGCEPANEASNSAASASTQAANAAVAKAYNLGDQQALQDAQRGFIAKPSGQVRNEQGVVIWDFDSFNFLHGNAPDTVNPSLWRQAVLNNQVGLFKVSEGIWQLRGFDLANMTLIQGATGWIVIDPLTSRETAAFAWAFAREHLGEQPVSAMIFTHSHVDHFGGALGILSAEDARAQQTPIIAPEGFMAEATSENLLMGLAMSRRASFMYGQRLPRSATGLVDNGLGKAVAFGRAGILPPTVLINEAAQPLTVDGVEFIFHSMPGAEAPAELTFSLPEHKAFAGAEMVSQTLHNLYTLRGAKVRDARLWSEHIQQMLHYAEQAEVLFNQHHWPVWGTANIQQFLTAQRDVYRFLHDQTVRGMNAGLTAPEIAEQLKLPASLDQQMAVHGYYGTLKHNVRAIYQFYLGWFDANPANLDPLPPVAAAEKYLALAGGSEALLSQAQQAYDAGDYRWAAELGKHLVYADRDNQAARELQAKAFEQLGYQAEGTPWRNFYLSGAYELRHGLPEQPFSPAMMLDMLRHTDTREFLASMATRLDAEAAADKNLRVVLNFTDSGERYLLWLENAVLHNRMLATEETIEPDAQLSLTKDFFLQMVIGKAGAAALLTSDEVSIDGSVLKLGEFFGLLDKPDGRFPIVTRP</sequence>
<dbReference type="Gene3D" id="1.25.40.880">
    <property type="entry name" value="Alkyl sulfatase, dimerisation domain"/>
    <property type="match status" value="1"/>
</dbReference>
<keyword evidence="2" id="KW-0378">Hydrolase</keyword>
<evidence type="ECO:0000256" key="3">
    <source>
        <dbReference type="ARBA" id="ARBA00022833"/>
    </source>
</evidence>
<dbReference type="Gene3D" id="3.30.1050.10">
    <property type="entry name" value="SCP2 sterol-binding domain"/>
    <property type="match status" value="1"/>
</dbReference>
<keyword evidence="1" id="KW-0479">Metal-binding</keyword>
<dbReference type="Pfam" id="PF14864">
    <property type="entry name" value="Alkyl_sulf_C"/>
    <property type="match status" value="1"/>
</dbReference>
<dbReference type="InterPro" id="IPR036866">
    <property type="entry name" value="RibonucZ/Hydroxyglut_hydro"/>
</dbReference>
<evidence type="ECO:0000256" key="1">
    <source>
        <dbReference type="ARBA" id="ARBA00022723"/>
    </source>
</evidence>
<dbReference type="AlphaFoldDB" id="A0A1H7F6P7"/>
<dbReference type="InterPro" id="IPR029229">
    <property type="entry name" value="Alkyl_sulf_C"/>
</dbReference>
<dbReference type="GO" id="GO:0046983">
    <property type="term" value="F:protein dimerization activity"/>
    <property type="evidence" value="ECO:0007669"/>
    <property type="project" value="InterPro"/>
</dbReference>
<feature type="domain" description="Metallo-beta-lactamase" evidence="6">
    <location>
        <begin position="122"/>
        <end position="344"/>
    </location>
</feature>
<evidence type="ECO:0000256" key="2">
    <source>
        <dbReference type="ARBA" id="ARBA00022801"/>
    </source>
</evidence>
<dbReference type="GO" id="GO:0046872">
    <property type="term" value="F:metal ion binding"/>
    <property type="evidence" value="ECO:0007669"/>
    <property type="project" value="UniProtKB-KW"/>
</dbReference>
<name>A0A1H7F6P7_9GAMM</name>
<feature type="signal peptide" evidence="5">
    <location>
        <begin position="1"/>
        <end position="22"/>
    </location>
</feature>
<dbReference type="InterPro" id="IPR036527">
    <property type="entry name" value="SCP2_sterol-bd_dom_sf"/>
</dbReference>
<dbReference type="PANTHER" id="PTHR43223">
    <property type="entry name" value="ALKYL/ARYL-SULFATASE"/>
    <property type="match status" value="1"/>
</dbReference>
<dbReference type="SUPFAM" id="SSF55718">
    <property type="entry name" value="SCP-like"/>
    <property type="match status" value="1"/>
</dbReference>
<dbReference type="GO" id="GO:0018741">
    <property type="term" value="F:linear primary-alkylsulfatase activity"/>
    <property type="evidence" value="ECO:0007669"/>
    <property type="project" value="InterPro"/>
</dbReference>
<organism evidence="7 8">
    <name type="scientific">Atopomonas hussainii</name>
    <dbReference type="NCBI Taxonomy" id="1429083"/>
    <lineage>
        <taxon>Bacteria</taxon>
        <taxon>Pseudomonadati</taxon>
        <taxon>Pseudomonadota</taxon>
        <taxon>Gammaproteobacteria</taxon>
        <taxon>Pseudomonadales</taxon>
        <taxon>Pseudomonadaceae</taxon>
        <taxon>Atopomonas</taxon>
    </lineage>
</organism>
<dbReference type="Proteomes" id="UP000185766">
    <property type="component" value="Unassembled WGS sequence"/>
</dbReference>
<accession>A0A1H7F6P7</accession>
<dbReference type="RefSeq" id="WP_083394188.1">
    <property type="nucleotide sequence ID" value="NZ_FOAS01000001.1"/>
</dbReference>
<evidence type="ECO:0000256" key="4">
    <source>
        <dbReference type="ARBA" id="ARBA00033751"/>
    </source>
</evidence>
<dbReference type="SUPFAM" id="SSF56281">
    <property type="entry name" value="Metallo-hydrolase/oxidoreductase"/>
    <property type="match status" value="1"/>
</dbReference>
<evidence type="ECO:0000313" key="7">
    <source>
        <dbReference type="EMBL" id="SEK21067.1"/>
    </source>
</evidence>
<proteinExistence type="inferred from homology"/>
<gene>
    <name evidence="7" type="ORF">SAMN05216214_101108</name>
</gene>
<dbReference type="Pfam" id="PF00753">
    <property type="entry name" value="Lactamase_B"/>
    <property type="match status" value="1"/>
</dbReference>
<dbReference type="InterPro" id="IPR052195">
    <property type="entry name" value="Bact_Alkyl/Aryl-Sulfatase"/>
</dbReference>
<dbReference type="InterPro" id="IPR044097">
    <property type="entry name" value="Bds1/SdsA1_MBL-fold"/>
</dbReference>
<dbReference type="STRING" id="1429083.GCA_001885685_02447"/>
<dbReference type="InterPro" id="IPR001279">
    <property type="entry name" value="Metallo-B-lactamas"/>
</dbReference>
<dbReference type="Gene3D" id="3.60.15.30">
    <property type="entry name" value="Metallo-beta-lactamase domain"/>
    <property type="match status" value="1"/>
</dbReference>
<evidence type="ECO:0000256" key="5">
    <source>
        <dbReference type="SAM" id="SignalP"/>
    </source>
</evidence>
<dbReference type="InterPro" id="IPR038536">
    <property type="entry name" value="Alkyl/aryl-sulf_dimr_sf"/>
</dbReference>
<keyword evidence="5" id="KW-0732">Signal</keyword>
<keyword evidence="8" id="KW-1185">Reference proteome</keyword>
<dbReference type="Pfam" id="PF14863">
    <property type="entry name" value="Alkyl_sulf_dimr"/>
    <property type="match status" value="1"/>
</dbReference>
<evidence type="ECO:0000313" key="8">
    <source>
        <dbReference type="Proteomes" id="UP000185766"/>
    </source>
</evidence>
<dbReference type="FunFam" id="3.60.15.30:FF:000001">
    <property type="entry name" value="Alkyl/aryl-sulfatase BDS1"/>
    <property type="match status" value="1"/>
</dbReference>
<dbReference type="PANTHER" id="PTHR43223:SF1">
    <property type="entry name" value="ALKYL_ARYL-SULFATASE BDS1"/>
    <property type="match status" value="1"/>
</dbReference>
<feature type="chain" id="PRO_5010321941" evidence="5">
    <location>
        <begin position="23"/>
        <end position="653"/>
    </location>
</feature>
<keyword evidence="3" id="KW-0862">Zinc</keyword>
<dbReference type="SMART" id="SM00849">
    <property type="entry name" value="Lactamase_B"/>
    <property type="match status" value="1"/>
</dbReference>
<evidence type="ECO:0000259" key="6">
    <source>
        <dbReference type="SMART" id="SM00849"/>
    </source>
</evidence>
<dbReference type="PROSITE" id="PS51257">
    <property type="entry name" value="PROKAR_LIPOPROTEIN"/>
    <property type="match status" value="1"/>
</dbReference>
<protein>
    <submittedName>
        <fullName evidence="7">Alkyl sulfatase BDS1, metallo-beta-lactamase superfamily</fullName>
    </submittedName>
</protein>
<dbReference type="InterPro" id="IPR029228">
    <property type="entry name" value="Alkyl_sulf_dimr"/>
</dbReference>
<dbReference type="GO" id="GO:0018909">
    <property type="term" value="P:dodecyl sulfate metabolic process"/>
    <property type="evidence" value="ECO:0007669"/>
    <property type="project" value="InterPro"/>
</dbReference>
<dbReference type="EMBL" id="FOAS01000001">
    <property type="protein sequence ID" value="SEK21067.1"/>
    <property type="molecule type" value="Genomic_DNA"/>
</dbReference>